<gene>
    <name evidence="1" type="ORF">AVEN_188900_1</name>
</gene>
<evidence type="ECO:0000313" key="2">
    <source>
        <dbReference type="Proteomes" id="UP000499080"/>
    </source>
</evidence>
<comment type="caution">
    <text evidence="1">The sequence shown here is derived from an EMBL/GenBank/DDBJ whole genome shotgun (WGS) entry which is preliminary data.</text>
</comment>
<sequence length="134" mass="15461">MFVFTGVRRRKGYANRKRMDVHVYWCRRKGPANREERWFMHVYMFTGVGGGYANRRMVHAFCTIVGEEDLLTEDRLMHVYMFICSGEEDMLSEGMVHACLHVTGVGGQDLLTEEHGSCCLHVTLLGEEVANKRK</sequence>
<reference evidence="1 2" key="1">
    <citation type="journal article" date="2019" name="Sci. Rep.">
        <title>Orb-weaving spider Araneus ventricosus genome elucidates the spidroin gene catalogue.</title>
        <authorList>
            <person name="Kono N."/>
            <person name="Nakamura H."/>
            <person name="Ohtoshi R."/>
            <person name="Moran D.A.P."/>
            <person name="Shinohara A."/>
            <person name="Yoshida Y."/>
            <person name="Fujiwara M."/>
            <person name="Mori M."/>
            <person name="Tomita M."/>
            <person name="Arakawa K."/>
        </authorList>
    </citation>
    <scope>NUCLEOTIDE SEQUENCE [LARGE SCALE GENOMIC DNA]</scope>
</reference>
<dbReference type="AlphaFoldDB" id="A0A4Y2P746"/>
<proteinExistence type="predicted"/>
<dbReference type="Proteomes" id="UP000499080">
    <property type="component" value="Unassembled WGS sequence"/>
</dbReference>
<keyword evidence="2" id="KW-1185">Reference proteome</keyword>
<dbReference type="EMBL" id="BGPR01010370">
    <property type="protein sequence ID" value="GBN45846.1"/>
    <property type="molecule type" value="Genomic_DNA"/>
</dbReference>
<evidence type="ECO:0000313" key="1">
    <source>
        <dbReference type="EMBL" id="GBN45846.1"/>
    </source>
</evidence>
<organism evidence="1 2">
    <name type="scientific">Araneus ventricosus</name>
    <name type="common">Orbweaver spider</name>
    <name type="synonym">Epeira ventricosa</name>
    <dbReference type="NCBI Taxonomy" id="182803"/>
    <lineage>
        <taxon>Eukaryota</taxon>
        <taxon>Metazoa</taxon>
        <taxon>Ecdysozoa</taxon>
        <taxon>Arthropoda</taxon>
        <taxon>Chelicerata</taxon>
        <taxon>Arachnida</taxon>
        <taxon>Araneae</taxon>
        <taxon>Araneomorphae</taxon>
        <taxon>Entelegynae</taxon>
        <taxon>Araneoidea</taxon>
        <taxon>Araneidae</taxon>
        <taxon>Araneus</taxon>
    </lineage>
</organism>
<name>A0A4Y2P746_ARAVE</name>
<protein>
    <submittedName>
        <fullName evidence="1">Uncharacterized protein</fullName>
    </submittedName>
</protein>
<accession>A0A4Y2P746</accession>